<evidence type="ECO:0000313" key="3">
    <source>
        <dbReference type="Proteomes" id="UP001597188"/>
    </source>
</evidence>
<evidence type="ECO:0008006" key="4">
    <source>
        <dbReference type="Google" id="ProtNLM"/>
    </source>
</evidence>
<evidence type="ECO:0000313" key="2">
    <source>
        <dbReference type="EMBL" id="MFD1419465.1"/>
    </source>
</evidence>
<name>A0ABW4BXW0_9LACO</name>
<dbReference type="RefSeq" id="WP_137635224.1">
    <property type="nucleotide sequence ID" value="NZ_BJDL01000019.1"/>
</dbReference>
<sequence length="239" mass="26233">MKKFVKAGLMLVLGLTLVAPGMTTPANAASKVKVVSTTGIAKTAYHGKKGYIYSSAKLTKKKHNMRNYKYTTWYGTKKATIKKTGKKQASLTYIKAGKKHGWIYSKYLTAGKAPVNTAKIRQNEVLKYNKYLTGAGDDIQSSGVLSVNAGYGDIGSDISYKWDFGPLSFDVGQTIKNRKVLLEVYDLFKSHFTTTQKANLNAMVDDLSNTSINDDTVDLVNSKMTNIADVMAGLMENLK</sequence>
<comment type="caution">
    <text evidence="2">The sequence shown here is derived from an EMBL/GenBank/DDBJ whole genome shotgun (WGS) entry which is preliminary data.</text>
</comment>
<keyword evidence="3" id="KW-1185">Reference proteome</keyword>
<gene>
    <name evidence="2" type="ORF">ACFQ5L_00635</name>
</gene>
<keyword evidence="1" id="KW-0732">Signal</keyword>
<organism evidence="2 3">
    <name type="scientific">Lactiplantibacillus songbeiensis</name>
    <dbReference type="NCBI Taxonomy" id="2559920"/>
    <lineage>
        <taxon>Bacteria</taxon>
        <taxon>Bacillati</taxon>
        <taxon>Bacillota</taxon>
        <taxon>Bacilli</taxon>
        <taxon>Lactobacillales</taxon>
        <taxon>Lactobacillaceae</taxon>
        <taxon>Lactiplantibacillus</taxon>
    </lineage>
</organism>
<dbReference type="EMBL" id="JBHTOJ010000002">
    <property type="protein sequence ID" value="MFD1419465.1"/>
    <property type="molecule type" value="Genomic_DNA"/>
</dbReference>
<evidence type="ECO:0000256" key="1">
    <source>
        <dbReference type="SAM" id="SignalP"/>
    </source>
</evidence>
<feature type="signal peptide" evidence="1">
    <location>
        <begin position="1"/>
        <end position="28"/>
    </location>
</feature>
<reference evidence="3" key="1">
    <citation type="journal article" date="2019" name="Int. J. Syst. Evol. Microbiol.">
        <title>The Global Catalogue of Microorganisms (GCM) 10K type strain sequencing project: providing services to taxonomists for standard genome sequencing and annotation.</title>
        <authorList>
            <consortium name="The Broad Institute Genomics Platform"/>
            <consortium name="The Broad Institute Genome Sequencing Center for Infectious Disease"/>
            <person name="Wu L."/>
            <person name="Ma J."/>
        </authorList>
    </citation>
    <scope>NUCLEOTIDE SEQUENCE [LARGE SCALE GENOMIC DNA]</scope>
    <source>
        <strain evidence="3">CCM 8931</strain>
    </source>
</reference>
<dbReference type="Proteomes" id="UP001597188">
    <property type="component" value="Unassembled WGS sequence"/>
</dbReference>
<feature type="chain" id="PRO_5047383663" description="D-alanyl-D-alanine carboxypeptidase" evidence="1">
    <location>
        <begin position="29"/>
        <end position="239"/>
    </location>
</feature>
<protein>
    <recommendedName>
        <fullName evidence="4">D-alanyl-D-alanine carboxypeptidase</fullName>
    </recommendedName>
</protein>
<accession>A0ABW4BXW0</accession>
<proteinExistence type="predicted"/>